<dbReference type="GO" id="GO:0046933">
    <property type="term" value="F:proton-transporting ATP synthase activity, rotational mechanism"/>
    <property type="evidence" value="ECO:0007669"/>
    <property type="project" value="UniProtKB-UniRule"/>
</dbReference>
<evidence type="ECO:0000256" key="2">
    <source>
        <dbReference type="ARBA" id="ARBA00022448"/>
    </source>
</evidence>
<dbReference type="Gene3D" id="1.10.287.3240">
    <property type="match status" value="1"/>
</dbReference>
<dbReference type="EMBL" id="FQTY01000005">
    <property type="protein sequence ID" value="SHE71572.1"/>
    <property type="molecule type" value="Genomic_DNA"/>
</dbReference>
<dbReference type="Pfam" id="PF01813">
    <property type="entry name" value="ATP-synt_D"/>
    <property type="match status" value="1"/>
</dbReference>
<evidence type="ECO:0000313" key="5">
    <source>
        <dbReference type="EMBL" id="SHE71572.1"/>
    </source>
</evidence>
<dbReference type="RefSeq" id="WP_072975117.1">
    <property type="nucleotide sequence ID" value="NZ_FQTY01000005.1"/>
</dbReference>
<evidence type="ECO:0000256" key="4">
    <source>
        <dbReference type="HAMAP-Rule" id="MF_00271"/>
    </source>
</evidence>
<accession>A0A1M4VRZ1</accession>
<keyword evidence="2 4" id="KW-0813">Transport</keyword>
<dbReference type="GO" id="GO:0005524">
    <property type="term" value="F:ATP binding"/>
    <property type="evidence" value="ECO:0007669"/>
    <property type="project" value="UniProtKB-UniRule"/>
</dbReference>
<proteinExistence type="inferred from homology"/>
<dbReference type="GeneID" id="90993685"/>
<evidence type="ECO:0000256" key="1">
    <source>
        <dbReference type="ARBA" id="ARBA00005850"/>
    </source>
</evidence>
<comment type="similarity">
    <text evidence="1 4">Belongs to the V-ATPase D subunit family.</text>
</comment>
<keyword evidence="4" id="KW-0066">ATP synthesis</keyword>
<sequence length="203" mass="23629">MAVYKLTPTKANLIKSKNSLQFAKKGYELLDRKRTVLIREMMSLIDKARDLQERIDIEFKEAYEALKLANITVGAEAVEEIAISIEKEKDFHILFKSVMGVEVPVIKGEDTTFTTEYGFFRTNPAFDKAVLQFNDIKKLIYELAELENSVYKLAMEIKKTQKRANALEKIQIPKYTSTIKYIEEVLEEKEREDFFRLKKVKGK</sequence>
<reference evidence="6" key="1">
    <citation type="submission" date="2016-11" db="EMBL/GenBank/DDBJ databases">
        <authorList>
            <person name="Varghese N."/>
            <person name="Submissions S."/>
        </authorList>
    </citation>
    <scope>NUCLEOTIDE SEQUENCE [LARGE SCALE GENOMIC DNA]</scope>
    <source>
        <strain evidence="6">DSM 18095</strain>
    </source>
</reference>
<protein>
    <recommendedName>
        <fullName evidence="4">V-type ATP synthase subunit D</fullName>
    </recommendedName>
    <alternativeName>
        <fullName evidence="4">V-ATPase subunit D</fullName>
    </alternativeName>
</protein>
<comment type="function">
    <text evidence="4">Produces ATP from ADP in the presence of a proton gradient across the membrane.</text>
</comment>
<dbReference type="InterPro" id="IPR002699">
    <property type="entry name" value="V_ATPase_D"/>
</dbReference>
<evidence type="ECO:0000313" key="6">
    <source>
        <dbReference type="Proteomes" id="UP000184114"/>
    </source>
</evidence>
<dbReference type="STRING" id="1123404.SAMN02745784_01590"/>
<keyword evidence="6" id="KW-1185">Reference proteome</keyword>
<keyword evidence="4" id="KW-0375">Hydrogen ion transport</keyword>
<dbReference type="PANTHER" id="PTHR11671">
    <property type="entry name" value="V-TYPE ATP SYNTHASE SUBUNIT D"/>
    <property type="match status" value="1"/>
</dbReference>
<name>A0A1M4VRZ1_9FIRM</name>
<dbReference type="AlphaFoldDB" id="A0A1M4VRZ1"/>
<evidence type="ECO:0000256" key="3">
    <source>
        <dbReference type="ARBA" id="ARBA00023065"/>
    </source>
</evidence>
<organism evidence="5 6">
    <name type="scientific">Tissierella praeacuta DSM 18095</name>
    <dbReference type="NCBI Taxonomy" id="1123404"/>
    <lineage>
        <taxon>Bacteria</taxon>
        <taxon>Bacillati</taxon>
        <taxon>Bacillota</taxon>
        <taxon>Tissierellia</taxon>
        <taxon>Tissierellales</taxon>
        <taxon>Tissierellaceae</taxon>
        <taxon>Tissierella</taxon>
    </lineage>
</organism>
<dbReference type="HAMAP" id="MF_00271">
    <property type="entry name" value="ATP_synth_D_arch"/>
    <property type="match status" value="1"/>
</dbReference>
<dbReference type="GO" id="GO:0046961">
    <property type="term" value="F:proton-transporting ATPase activity, rotational mechanism"/>
    <property type="evidence" value="ECO:0007669"/>
    <property type="project" value="InterPro"/>
</dbReference>
<keyword evidence="3 4" id="KW-0406">Ion transport</keyword>
<dbReference type="GO" id="GO:0042777">
    <property type="term" value="P:proton motive force-driven plasma membrane ATP synthesis"/>
    <property type="evidence" value="ECO:0007669"/>
    <property type="project" value="UniProtKB-UniRule"/>
</dbReference>
<dbReference type="Proteomes" id="UP000184114">
    <property type="component" value="Unassembled WGS sequence"/>
</dbReference>
<gene>
    <name evidence="4" type="primary">atpD</name>
    <name evidence="5" type="ORF">SAMN02745784_01590</name>
</gene>
<dbReference type="NCBIfam" id="TIGR00309">
    <property type="entry name" value="V_ATPase_subD"/>
    <property type="match status" value="1"/>
</dbReference>